<organism evidence="1 2">
    <name type="scientific">Cronartium quercuum f. sp. fusiforme G11</name>
    <dbReference type="NCBI Taxonomy" id="708437"/>
    <lineage>
        <taxon>Eukaryota</taxon>
        <taxon>Fungi</taxon>
        <taxon>Dikarya</taxon>
        <taxon>Basidiomycota</taxon>
        <taxon>Pucciniomycotina</taxon>
        <taxon>Pucciniomycetes</taxon>
        <taxon>Pucciniales</taxon>
        <taxon>Coleosporiaceae</taxon>
        <taxon>Cronartium</taxon>
    </lineage>
</organism>
<dbReference type="GO" id="GO:0005759">
    <property type="term" value="C:mitochondrial matrix"/>
    <property type="evidence" value="ECO:0007669"/>
    <property type="project" value="TreeGrafter"/>
</dbReference>
<reference evidence="1" key="1">
    <citation type="submission" date="2013-11" db="EMBL/GenBank/DDBJ databases">
        <title>Genome sequence of the fusiform rust pathogen reveals effectors for host alternation and coevolution with pine.</title>
        <authorList>
            <consortium name="DOE Joint Genome Institute"/>
            <person name="Smith K."/>
            <person name="Pendleton A."/>
            <person name="Kubisiak T."/>
            <person name="Anderson C."/>
            <person name="Salamov A."/>
            <person name="Aerts A."/>
            <person name="Riley R."/>
            <person name="Clum A."/>
            <person name="Lindquist E."/>
            <person name="Ence D."/>
            <person name="Campbell M."/>
            <person name="Kronenberg Z."/>
            <person name="Feau N."/>
            <person name="Dhillon B."/>
            <person name="Hamelin R."/>
            <person name="Burleigh J."/>
            <person name="Smith J."/>
            <person name="Yandell M."/>
            <person name="Nelson C."/>
            <person name="Grigoriev I."/>
            <person name="Davis J."/>
        </authorList>
    </citation>
    <scope>NUCLEOTIDE SEQUENCE</scope>
    <source>
        <strain evidence="1">G11</strain>
    </source>
</reference>
<dbReference type="Proteomes" id="UP000886653">
    <property type="component" value="Unassembled WGS sequence"/>
</dbReference>
<accession>A0A9P6T5F7</accession>
<dbReference type="OrthoDB" id="15893at2759"/>
<evidence type="ECO:0000313" key="1">
    <source>
        <dbReference type="EMBL" id="KAG0139822.1"/>
    </source>
</evidence>
<dbReference type="InterPro" id="IPR039196">
    <property type="entry name" value="Fmc1"/>
</dbReference>
<proteinExistence type="predicted"/>
<dbReference type="Pfam" id="PF13233">
    <property type="entry name" value="Complex1_LYR_2"/>
    <property type="match status" value="1"/>
</dbReference>
<gene>
    <name evidence="1" type="ORF">CROQUDRAFT_718876</name>
</gene>
<dbReference type="GO" id="GO:0033615">
    <property type="term" value="P:mitochondrial proton-transporting ATP synthase complex assembly"/>
    <property type="evidence" value="ECO:0007669"/>
    <property type="project" value="InterPro"/>
</dbReference>
<keyword evidence="2" id="KW-1185">Reference proteome</keyword>
<comment type="caution">
    <text evidence="1">The sequence shown here is derived from an EMBL/GenBank/DDBJ whole genome shotgun (WGS) entry which is preliminary data.</text>
</comment>
<dbReference type="PANTHER" id="PTHR28015">
    <property type="entry name" value="ATP SYNTHASE ASSEMBLY FACTOR FMC1, MITOCHONDRIAL"/>
    <property type="match status" value="1"/>
</dbReference>
<protein>
    <submittedName>
        <fullName evidence="1">Uncharacterized protein</fullName>
    </submittedName>
</protein>
<name>A0A9P6T5F7_9BASI</name>
<evidence type="ECO:0000313" key="2">
    <source>
        <dbReference type="Proteomes" id="UP000886653"/>
    </source>
</evidence>
<sequence length="103" mass="11906">MSSSHRAIYRKIYRTYQRTSNHFKSEIPHSVKSQLRNLISQSTSTSNLNPIINYLIASKAHEDLVKRYNPAGELTDPERLKATVNRVGLNLPKQINFNEPLKR</sequence>
<dbReference type="EMBL" id="MU167517">
    <property type="protein sequence ID" value="KAG0139822.1"/>
    <property type="molecule type" value="Genomic_DNA"/>
</dbReference>
<dbReference type="AlphaFoldDB" id="A0A9P6T5F7"/>
<dbReference type="PANTHER" id="PTHR28015:SF1">
    <property type="entry name" value="ATP SYNTHASE ASSEMBLY FACTOR FMC1, MITOCHONDRIAL"/>
    <property type="match status" value="1"/>
</dbReference>